<feature type="domain" description="Right handed beta helix" evidence="6">
    <location>
        <begin position="305"/>
        <end position="487"/>
    </location>
</feature>
<dbReference type="Pfam" id="PF07602">
    <property type="entry name" value="DUF1565"/>
    <property type="match status" value="1"/>
</dbReference>
<keyword evidence="4" id="KW-0812">Transmembrane</keyword>
<dbReference type="OrthoDB" id="9808066at2"/>
<accession>A0A1G8WRE8</accession>
<name>A0A1G8WRE8_9BACT</name>
<dbReference type="Gene3D" id="2.160.20.10">
    <property type="entry name" value="Single-stranded right-handed beta-helix, Pectin lyase-like"/>
    <property type="match status" value="2"/>
</dbReference>
<keyword evidence="2" id="KW-0964">Secreted</keyword>
<dbReference type="InterPro" id="IPR012334">
    <property type="entry name" value="Pectin_lyas_fold"/>
</dbReference>
<keyword evidence="8" id="KW-1185">Reference proteome</keyword>
<dbReference type="SMART" id="SM00710">
    <property type="entry name" value="PbH1"/>
    <property type="match status" value="6"/>
</dbReference>
<evidence type="ECO:0000259" key="6">
    <source>
        <dbReference type="Pfam" id="PF13229"/>
    </source>
</evidence>
<evidence type="ECO:0000313" key="8">
    <source>
        <dbReference type="Proteomes" id="UP000198510"/>
    </source>
</evidence>
<dbReference type="Proteomes" id="UP000198510">
    <property type="component" value="Unassembled WGS sequence"/>
</dbReference>
<dbReference type="GO" id="GO:0016837">
    <property type="term" value="F:carbon-oxygen lyase activity, acting on polysaccharides"/>
    <property type="evidence" value="ECO:0007669"/>
    <property type="project" value="TreeGrafter"/>
</dbReference>
<evidence type="ECO:0000256" key="1">
    <source>
        <dbReference type="ARBA" id="ARBA00004613"/>
    </source>
</evidence>
<dbReference type="EMBL" id="FNFO01000001">
    <property type="protein sequence ID" value="SDJ80949.1"/>
    <property type="molecule type" value="Genomic_DNA"/>
</dbReference>
<dbReference type="GO" id="GO:0005576">
    <property type="term" value="C:extracellular region"/>
    <property type="evidence" value="ECO:0007669"/>
    <property type="project" value="UniProtKB-SubCell"/>
</dbReference>
<feature type="domain" description="DUF1565" evidence="5">
    <location>
        <begin position="104"/>
        <end position="142"/>
    </location>
</feature>
<dbReference type="Pfam" id="PF13229">
    <property type="entry name" value="Beta_helix"/>
    <property type="match status" value="1"/>
</dbReference>
<protein>
    <submittedName>
        <fullName evidence="7">Parallel beta-helix repeat (Two copies)</fullName>
    </submittedName>
</protein>
<organism evidence="7 8">
    <name type="scientific">Catalinimonas alkaloidigena</name>
    <dbReference type="NCBI Taxonomy" id="1075417"/>
    <lineage>
        <taxon>Bacteria</taxon>
        <taxon>Pseudomonadati</taxon>
        <taxon>Bacteroidota</taxon>
        <taxon>Cytophagia</taxon>
        <taxon>Cytophagales</taxon>
        <taxon>Catalimonadaceae</taxon>
        <taxon>Catalinimonas</taxon>
    </lineage>
</organism>
<sequence>MKRNNLLSQSLLRFQFPFLVPSQNIHLNNSMIGPRKLGISLAIGAFALLFAWFGFYKLAPDQKSLPLPSHLQADIAATPEKPSPATRTNLTPLAQAPEVYVAPNGNDAADGSQQHPYLTLRRALQRVTAGGTIHLAAGTYREGELQITRGGTAQQPLILQGAGPEKTFLKGSAEINDWRVWRDNIWQAPWSTNSQQLFMDGQPLQQVGSQSGWHFRKYLGQLILKPVGETQEDLTPGSFYYDHTTQTMYCQLPDGADPNAHLMEASVQKFVLEGPEAAHVRLQGIGFAHSNGSEKGVPSYLVQLGAHHWTAEDCNFDDGDFMGLKITGDNHTVRRCQFRRNGDSGINMNGQLDDQQPLAPVATRTRAPMHILIDSCTVTDNNTRRFMAIWHAGGIKCVPLCRDVTVRNCVVKRNRGNGIWFDTCFGDITIENNEVSENDNGIMYEISYPLPGDQVGALIRNNLVTNNKKHGIYISASSAAVVEHNTVWHNWVNVCLHGMPRKVFELKNNTVTDNLIGEGKHADMIVFTGEKAGDNVLKGNYYATDAQHRQPLIGIVSGKGYDITHRTIEALTRATGQEAGGQAGTLEWQTGAEVTRRLPASSPAVGKGRQLP</sequence>
<dbReference type="InterPro" id="IPR022441">
    <property type="entry name" value="Para_beta_helix_rpt-2"/>
</dbReference>
<gene>
    <name evidence="7" type="ORF">SAMN05421823_101166</name>
</gene>
<dbReference type="InterPro" id="IPR006626">
    <property type="entry name" value="PbH1"/>
</dbReference>
<keyword evidence="3" id="KW-0732">Signal</keyword>
<dbReference type="NCBIfam" id="TIGR03804">
    <property type="entry name" value="para_beta_helix"/>
    <property type="match status" value="2"/>
</dbReference>
<dbReference type="AlphaFoldDB" id="A0A1G8WRE8"/>
<keyword evidence="4" id="KW-0472">Membrane</keyword>
<dbReference type="InterPro" id="IPR052052">
    <property type="entry name" value="Polysaccharide_Lyase_9"/>
</dbReference>
<dbReference type="InterPro" id="IPR011459">
    <property type="entry name" value="DUF1565"/>
</dbReference>
<dbReference type="SUPFAM" id="SSF51126">
    <property type="entry name" value="Pectin lyase-like"/>
    <property type="match status" value="1"/>
</dbReference>
<reference evidence="7 8" key="1">
    <citation type="submission" date="2016-10" db="EMBL/GenBank/DDBJ databases">
        <authorList>
            <person name="de Groot N.N."/>
        </authorList>
    </citation>
    <scope>NUCLEOTIDE SEQUENCE [LARGE SCALE GENOMIC DNA]</scope>
    <source>
        <strain evidence="7 8">DSM 25186</strain>
    </source>
</reference>
<proteinExistence type="predicted"/>
<dbReference type="PANTHER" id="PTHR40088">
    <property type="entry name" value="PECTATE LYASE (EUROFUNG)"/>
    <property type="match status" value="1"/>
</dbReference>
<feature type="transmembrane region" description="Helical" evidence="4">
    <location>
        <begin position="37"/>
        <end position="56"/>
    </location>
</feature>
<evidence type="ECO:0000313" key="7">
    <source>
        <dbReference type="EMBL" id="SDJ80949.1"/>
    </source>
</evidence>
<evidence type="ECO:0000259" key="5">
    <source>
        <dbReference type="Pfam" id="PF07602"/>
    </source>
</evidence>
<evidence type="ECO:0000256" key="3">
    <source>
        <dbReference type="ARBA" id="ARBA00022729"/>
    </source>
</evidence>
<evidence type="ECO:0000256" key="2">
    <source>
        <dbReference type="ARBA" id="ARBA00022525"/>
    </source>
</evidence>
<comment type="subcellular location">
    <subcellularLocation>
        <location evidence="1">Secreted</location>
    </subcellularLocation>
</comment>
<dbReference type="InterPro" id="IPR039448">
    <property type="entry name" value="Beta_helix"/>
</dbReference>
<evidence type="ECO:0000256" key="4">
    <source>
        <dbReference type="SAM" id="Phobius"/>
    </source>
</evidence>
<dbReference type="InterPro" id="IPR011050">
    <property type="entry name" value="Pectin_lyase_fold/virulence"/>
</dbReference>
<keyword evidence="4" id="KW-1133">Transmembrane helix</keyword>
<dbReference type="PANTHER" id="PTHR40088:SF2">
    <property type="entry name" value="SECRETED SUGAR HYDROLASE"/>
    <property type="match status" value="1"/>
</dbReference>